<comment type="similarity">
    <text evidence="1">Belongs to the peptidase A1 family.</text>
</comment>
<dbReference type="RefSeq" id="XP_066830568.1">
    <property type="nucleotide sequence ID" value="XM_066973762.1"/>
</dbReference>
<gene>
    <name evidence="5" type="ORF">LODBEIA_P36300</name>
</gene>
<keyword evidence="2" id="KW-1015">Disulfide bond</keyword>
<dbReference type="PRINTS" id="PR00792">
    <property type="entry name" value="PEPSIN"/>
</dbReference>
<accession>A0ABP0ZR58</accession>
<dbReference type="InterPro" id="IPR001461">
    <property type="entry name" value="Aspartic_peptidase_A1"/>
</dbReference>
<feature type="signal peptide" evidence="3">
    <location>
        <begin position="1"/>
        <end position="29"/>
    </location>
</feature>
<dbReference type="PANTHER" id="PTHR47966:SF51">
    <property type="entry name" value="BETA-SITE APP-CLEAVING ENZYME, ISOFORM A-RELATED"/>
    <property type="match status" value="1"/>
</dbReference>
<evidence type="ECO:0000256" key="3">
    <source>
        <dbReference type="SAM" id="SignalP"/>
    </source>
</evidence>
<reference evidence="5 6" key="1">
    <citation type="submission" date="2024-03" db="EMBL/GenBank/DDBJ databases">
        <authorList>
            <person name="Brejova B."/>
        </authorList>
    </citation>
    <scope>NUCLEOTIDE SEQUENCE [LARGE SCALE GENOMIC DNA]</scope>
    <source>
        <strain evidence="5 6">CBS 14171</strain>
    </source>
</reference>
<keyword evidence="3" id="KW-0732">Signal</keyword>
<dbReference type="PANTHER" id="PTHR47966">
    <property type="entry name" value="BETA-SITE APP-CLEAVING ENZYME, ISOFORM A-RELATED"/>
    <property type="match status" value="1"/>
</dbReference>
<dbReference type="SUPFAM" id="SSF50630">
    <property type="entry name" value="Acid proteases"/>
    <property type="match status" value="1"/>
</dbReference>
<evidence type="ECO:0000313" key="6">
    <source>
        <dbReference type="Proteomes" id="UP001497383"/>
    </source>
</evidence>
<feature type="chain" id="PRO_5046142658" description="Peptidase A1 domain-containing protein" evidence="3">
    <location>
        <begin position="30"/>
        <end position="349"/>
    </location>
</feature>
<evidence type="ECO:0000256" key="2">
    <source>
        <dbReference type="ARBA" id="ARBA00023157"/>
    </source>
</evidence>
<dbReference type="PROSITE" id="PS51767">
    <property type="entry name" value="PEPTIDASE_A1"/>
    <property type="match status" value="1"/>
</dbReference>
<sequence length="349" mass="38945">MQSFYSIGSATLSKLLVVLVLTFCSVVEAVKYESLDVWVEQLFSRPFYFTNVTLGSQKQNVTVLVDTGSYYLYVEDVQNTGCNDMCKKHGPFDSEHSTTFHNLSLPFNEFNSKGFYGTDDFWLPDGKKISQFRFAVTRNQGEFGNLFGLASRQEDARNIYWATKQAGAADTQGYAFYAGDYTKGIAGKYTIGALDRAKYEGELQVFDHEELKFPFTTLTLADGQVFQMNNTLMLFDTGARAIGTTKEIADPINKALGVDEKGQVPCSWRNLDKSVEFNLGGLNFSVPYSDFFHTNPDGSCSSAFQIGAGNLMGSDISRHLYFAANQETKKVAIAKIRVTDETDMIPFNF</sequence>
<protein>
    <recommendedName>
        <fullName evidence="4">Peptidase A1 domain-containing protein</fullName>
    </recommendedName>
</protein>
<dbReference type="InterPro" id="IPR034164">
    <property type="entry name" value="Pepsin-like_dom"/>
</dbReference>
<dbReference type="Pfam" id="PF00026">
    <property type="entry name" value="Asp"/>
    <property type="match status" value="1"/>
</dbReference>
<feature type="domain" description="Peptidase A1" evidence="4">
    <location>
        <begin position="48"/>
        <end position="334"/>
    </location>
</feature>
<evidence type="ECO:0000256" key="1">
    <source>
        <dbReference type="ARBA" id="ARBA00007447"/>
    </source>
</evidence>
<dbReference type="InterPro" id="IPR021109">
    <property type="entry name" value="Peptidase_aspartic_dom_sf"/>
</dbReference>
<dbReference type="GeneID" id="92208826"/>
<organism evidence="5 6">
    <name type="scientific">Lodderomyces beijingensis</name>
    <dbReference type="NCBI Taxonomy" id="1775926"/>
    <lineage>
        <taxon>Eukaryota</taxon>
        <taxon>Fungi</taxon>
        <taxon>Dikarya</taxon>
        <taxon>Ascomycota</taxon>
        <taxon>Saccharomycotina</taxon>
        <taxon>Pichiomycetes</taxon>
        <taxon>Debaryomycetaceae</taxon>
        <taxon>Candida/Lodderomyces clade</taxon>
        <taxon>Lodderomyces</taxon>
    </lineage>
</organism>
<evidence type="ECO:0000259" key="4">
    <source>
        <dbReference type="PROSITE" id="PS51767"/>
    </source>
</evidence>
<evidence type="ECO:0000313" key="5">
    <source>
        <dbReference type="EMBL" id="CAK9439530.1"/>
    </source>
</evidence>
<name>A0ABP0ZR58_9ASCO</name>
<dbReference type="EMBL" id="OZ022408">
    <property type="protein sequence ID" value="CAK9439530.1"/>
    <property type="molecule type" value="Genomic_DNA"/>
</dbReference>
<proteinExistence type="inferred from homology"/>
<dbReference type="CDD" id="cd05471">
    <property type="entry name" value="pepsin_like"/>
    <property type="match status" value="1"/>
</dbReference>
<dbReference type="InterPro" id="IPR033121">
    <property type="entry name" value="PEPTIDASE_A1"/>
</dbReference>
<dbReference type="Gene3D" id="2.40.70.10">
    <property type="entry name" value="Acid Proteases"/>
    <property type="match status" value="2"/>
</dbReference>
<dbReference type="Proteomes" id="UP001497383">
    <property type="component" value="Chromosome 4"/>
</dbReference>
<keyword evidence="6" id="KW-1185">Reference proteome</keyword>